<keyword evidence="6 9" id="KW-1133">Transmembrane helix</keyword>
<feature type="domain" description="ABC transmembrane type-1" evidence="11">
    <location>
        <begin position="1"/>
        <end position="133"/>
    </location>
</feature>
<dbReference type="InterPro" id="IPR017871">
    <property type="entry name" value="ABC_transporter-like_CS"/>
</dbReference>
<dbReference type="InterPro" id="IPR003593">
    <property type="entry name" value="AAA+_ATPase"/>
</dbReference>
<feature type="domain" description="ABC transmembrane type-1" evidence="11">
    <location>
        <begin position="462"/>
        <end position="604"/>
    </location>
</feature>
<name>A0AAV4JMM1_9GAST</name>
<evidence type="ECO:0000259" key="10">
    <source>
        <dbReference type="PROSITE" id="PS50893"/>
    </source>
</evidence>
<comment type="subcellular location">
    <subcellularLocation>
        <location evidence="1">Membrane</location>
    </subcellularLocation>
</comment>
<dbReference type="EMBL" id="BMAT01006899">
    <property type="protein sequence ID" value="GFS21816.1"/>
    <property type="molecule type" value="Genomic_DNA"/>
</dbReference>
<keyword evidence="4" id="KW-0547">Nucleotide-binding</keyword>
<feature type="transmembrane region" description="Helical" evidence="9">
    <location>
        <begin position="63"/>
        <end position="96"/>
    </location>
</feature>
<dbReference type="InterPro" id="IPR003439">
    <property type="entry name" value="ABC_transporter-like_ATP-bd"/>
</dbReference>
<dbReference type="GO" id="GO:0005524">
    <property type="term" value="F:ATP binding"/>
    <property type="evidence" value="ECO:0007669"/>
    <property type="project" value="UniProtKB-KW"/>
</dbReference>
<dbReference type="InterPro" id="IPR050173">
    <property type="entry name" value="ABC_transporter_C-like"/>
</dbReference>
<dbReference type="Pfam" id="PF00664">
    <property type="entry name" value="ABC_membrane"/>
    <property type="match status" value="2"/>
</dbReference>
<proteinExistence type="predicted"/>
<dbReference type="SUPFAM" id="SSF52540">
    <property type="entry name" value="P-loop containing nucleoside triphosphate hydrolases"/>
    <property type="match status" value="2"/>
</dbReference>
<feature type="region of interest" description="Disordered" evidence="8">
    <location>
        <begin position="674"/>
        <end position="696"/>
    </location>
</feature>
<dbReference type="Proteomes" id="UP000762676">
    <property type="component" value="Unassembled WGS sequence"/>
</dbReference>
<feature type="transmembrane region" description="Helical" evidence="9">
    <location>
        <begin position="108"/>
        <end position="132"/>
    </location>
</feature>
<evidence type="ECO:0000256" key="8">
    <source>
        <dbReference type="SAM" id="MobiDB-lite"/>
    </source>
</evidence>
<dbReference type="GO" id="GO:0140359">
    <property type="term" value="F:ABC-type transporter activity"/>
    <property type="evidence" value="ECO:0007669"/>
    <property type="project" value="InterPro"/>
</dbReference>
<accession>A0AAV4JMM1</accession>
<dbReference type="Gene3D" id="1.20.1560.10">
    <property type="entry name" value="ABC transporter type 1, transmembrane domain"/>
    <property type="match status" value="2"/>
</dbReference>
<dbReference type="PROSITE" id="PS50893">
    <property type="entry name" value="ABC_TRANSPORTER_2"/>
    <property type="match status" value="1"/>
</dbReference>
<keyword evidence="2" id="KW-0813">Transport</keyword>
<evidence type="ECO:0000256" key="7">
    <source>
        <dbReference type="ARBA" id="ARBA00023136"/>
    </source>
</evidence>
<dbReference type="InterPro" id="IPR036640">
    <property type="entry name" value="ABC1_TM_sf"/>
</dbReference>
<sequence>MLAVNLLTNHRVGAYQESLMKIGDRRLKLVSEVLDGIKVIKLHGWEPLFSDKIISLRRQELRVLLHVALFGILETFAFTASKFWMTFCILAAFVALRSSHHLDAKRAFLIINYINIINIAVLSLPLVVKLAVKMRLSIERISEFLQTEEVNETDLNRDNEDPCAIRITKSEFKWETAGPTILRDINVEVMPGQLVAVVGTVGSGKSSLLAAALGEMVRVRGHTNINGINLSGGQKQRVSLARAVYSQADIYLLDDPLSAVDSHVGKSIFQKVIGPQGLLNGKTRILVTHGLQWLPYADHIYVMEGGKIKQAGTYTALTASADGEFSKFVEKFNATAGQMNAGSIKRRKAIATTVKMPVGESDDDASLCPSSKERDGATGSSGLITDERREDGQVKWAVYFDLFRAYGWKFFALTATFVFCFHSTFNAFYVLLSAYTDDRHLGNFTELPAHGAGRRHRNRDHLLLLAYCGIAQTVFTLFYASLFQWRHVTTSRVLHLELLRGVMRAPISFFETTPKGRILNRFSQDLDSLDSFVFFFLEICVEHGLFALGILAVISYALPMMTVITIPTAVAIYFLQITTELKAMSQKSSELESNIVAVERIQEYSRITSEAPWHLPKDADPEGEEALSPSGHTQPNHLTLKVSGSENATPIRSGSKRTFCPSICIPFSSRNRSESQSRLTAKSTSINSDPDSFHAEDSLNKRNFLSNCFPWERRSRVEEERRPRPATYGSVSVKGATANCKNGFTKIDRSVYNSDQTIKESDHRVCPKDERFSTNIWPQKGRIQFVEFSCRYRRDTEQVLKRISFVIRGGEKDPVLFAGSLRDNLDPAAQRSEVELWKALEQAHLRHFVQTLPGQLDATVGDGGNNLRILVLDQGRALEFDSPSVLMADHDSAFFSLAKEAGLADRQNIISNKMAHAE</sequence>
<dbReference type="PROSITE" id="PS00211">
    <property type="entry name" value="ABC_TRANSPORTER_1"/>
    <property type="match status" value="1"/>
</dbReference>
<evidence type="ECO:0000256" key="9">
    <source>
        <dbReference type="SAM" id="Phobius"/>
    </source>
</evidence>
<comment type="caution">
    <text evidence="12">The sequence shown here is derived from an EMBL/GenBank/DDBJ whole genome shotgun (WGS) entry which is preliminary data.</text>
</comment>
<reference evidence="12 13" key="1">
    <citation type="journal article" date="2021" name="Elife">
        <title>Chloroplast acquisition without the gene transfer in kleptoplastic sea slugs, Plakobranchus ocellatus.</title>
        <authorList>
            <person name="Maeda T."/>
            <person name="Takahashi S."/>
            <person name="Yoshida T."/>
            <person name="Shimamura S."/>
            <person name="Takaki Y."/>
            <person name="Nagai Y."/>
            <person name="Toyoda A."/>
            <person name="Suzuki Y."/>
            <person name="Arimoto A."/>
            <person name="Ishii H."/>
            <person name="Satoh N."/>
            <person name="Nishiyama T."/>
            <person name="Hasebe M."/>
            <person name="Maruyama T."/>
            <person name="Minagawa J."/>
            <person name="Obokata J."/>
            <person name="Shigenobu S."/>
        </authorList>
    </citation>
    <scope>NUCLEOTIDE SEQUENCE [LARGE SCALE GENOMIC DNA]</scope>
</reference>
<gene>
    <name evidence="12" type="ORF">ElyMa_003348200</name>
</gene>
<protein>
    <submittedName>
        <fullName evidence="12">Multidrug resistance-associated protein 1</fullName>
    </submittedName>
</protein>
<dbReference type="Pfam" id="PF00005">
    <property type="entry name" value="ABC_tran"/>
    <property type="match status" value="1"/>
</dbReference>
<evidence type="ECO:0000256" key="5">
    <source>
        <dbReference type="ARBA" id="ARBA00022840"/>
    </source>
</evidence>
<feature type="compositionally biased region" description="Polar residues" evidence="8">
    <location>
        <begin position="674"/>
        <end position="690"/>
    </location>
</feature>
<feature type="transmembrane region" description="Helical" evidence="9">
    <location>
        <begin position="532"/>
        <end position="554"/>
    </location>
</feature>
<feature type="region of interest" description="Disordered" evidence="8">
    <location>
        <begin position="359"/>
        <end position="384"/>
    </location>
</feature>
<dbReference type="AlphaFoldDB" id="A0AAV4JMM1"/>
<evidence type="ECO:0000313" key="12">
    <source>
        <dbReference type="EMBL" id="GFS21816.1"/>
    </source>
</evidence>
<evidence type="ECO:0000256" key="1">
    <source>
        <dbReference type="ARBA" id="ARBA00004370"/>
    </source>
</evidence>
<evidence type="ECO:0000313" key="13">
    <source>
        <dbReference type="Proteomes" id="UP000762676"/>
    </source>
</evidence>
<keyword evidence="5" id="KW-0067">ATP-binding</keyword>
<dbReference type="GO" id="GO:0016887">
    <property type="term" value="F:ATP hydrolysis activity"/>
    <property type="evidence" value="ECO:0007669"/>
    <property type="project" value="InterPro"/>
</dbReference>
<keyword evidence="3 9" id="KW-0812">Transmembrane</keyword>
<feature type="compositionally biased region" description="Polar residues" evidence="8">
    <location>
        <begin position="630"/>
        <end position="652"/>
    </location>
</feature>
<feature type="transmembrane region" description="Helical" evidence="9">
    <location>
        <begin position="462"/>
        <end position="482"/>
    </location>
</feature>
<keyword evidence="7 9" id="KW-0472">Membrane</keyword>
<evidence type="ECO:0000256" key="6">
    <source>
        <dbReference type="ARBA" id="ARBA00022989"/>
    </source>
</evidence>
<dbReference type="GO" id="GO:0016020">
    <property type="term" value="C:membrane"/>
    <property type="evidence" value="ECO:0007669"/>
    <property type="project" value="UniProtKB-SubCell"/>
</dbReference>
<organism evidence="12 13">
    <name type="scientific">Elysia marginata</name>
    <dbReference type="NCBI Taxonomy" id="1093978"/>
    <lineage>
        <taxon>Eukaryota</taxon>
        <taxon>Metazoa</taxon>
        <taxon>Spiralia</taxon>
        <taxon>Lophotrochozoa</taxon>
        <taxon>Mollusca</taxon>
        <taxon>Gastropoda</taxon>
        <taxon>Heterobranchia</taxon>
        <taxon>Euthyneura</taxon>
        <taxon>Panpulmonata</taxon>
        <taxon>Sacoglossa</taxon>
        <taxon>Placobranchoidea</taxon>
        <taxon>Plakobranchidae</taxon>
        <taxon>Elysia</taxon>
    </lineage>
</organism>
<feature type="transmembrane region" description="Helical" evidence="9">
    <location>
        <begin position="560"/>
        <end position="578"/>
    </location>
</feature>
<dbReference type="PROSITE" id="PS50929">
    <property type="entry name" value="ABC_TM1F"/>
    <property type="match status" value="2"/>
</dbReference>
<feature type="transmembrane region" description="Helical" evidence="9">
    <location>
        <begin position="410"/>
        <end position="432"/>
    </location>
</feature>
<dbReference type="SUPFAM" id="SSF90123">
    <property type="entry name" value="ABC transporter transmembrane region"/>
    <property type="match status" value="2"/>
</dbReference>
<dbReference type="PANTHER" id="PTHR24223">
    <property type="entry name" value="ATP-BINDING CASSETTE SUB-FAMILY C"/>
    <property type="match status" value="1"/>
</dbReference>
<keyword evidence="13" id="KW-1185">Reference proteome</keyword>
<dbReference type="SMART" id="SM00382">
    <property type="entry name" value="AAA"/>
    <property type="match status" value="1"/>
</dbReference>
<evidence type="ECO:0000256" key="3">
    <source>
        <dbReference type="ARBA" id="ARBA00022692"/>
    </source>
</evidence>
<evidence type="ECO:0000256" key="2">
    <source>
        <dbReference type="ARBA" id="ARBA00022448"/>
    </source>
</evidence>
<feature type="domain" description="ABC transporter" evidence="10">
    <location>
        <begin position="165"/>
        <end position="330"/>
    </location>
</feature>
<dbReference type="Gene3D" id="3.40.50.300">
    <property type="entry name" value="P-loop containing nucleotide triphosphate hydrolases"/>
    <property type="match status" value="3"/>
</dbReference>
<feature type="region of interest" description="Disordered" evidence="8">
    <location>
        <begin position="612"/>
        <end position="654"/>
    </location>
</feature>
<dbReference type="InterPro" id="IPR027417">
    <property type="entry name" value="P-loop_NTPase"/>
</dbReference>
<evidence type="ECO:0000259" key="11">
    <source>
        <dbReference type="PROSITE" id="PS50929"/>
    </source>
</evidence>
<evidence type="ECO:0000256" key="4">
    <source>
        <dbReference type="ARBA" id="ARBA00022741"/>
    </source>
</evidence>
<dbReference type="InterPro" id="IPR011527">
    <property type="entry name" value="ABC1_TM_dom"/>
</dbReference>